<gene>
    <name evidence="2" type="ORF">SK803_30830</name>
</gene>
<dbReference type="Pfam" id="PF14491">
    <property type="entry name" value="DUF4435"/>
    <property type="match status" value="1"/>
</dbReference>
<dbReference type="InterPro" id="IPR029492">
    <property type="entry name" value="DUF4435"/>
</dbReference>
<sequence>MAALYVVEPGIHDIVVEGRSDAAAIRWYMRQHGIKCKVYAVDDRVEVPSSAVRSFDLDVNARGRVIALARNIAERAPSASLTCVIDADFDYLGNETPDYSCSTLLVTDFAALEGYALDVDTLEKFLRLVLSLSDSVSASVLLSTILPPLSEIFLVRASIKSVVPDRPLVEKFERCLKKGEGIVSVDVSELIRRSVGGKEEVTAVEVKYAELRSQLPSDLRKAARGHDIIRLISFVVGESRDCDLLERALMGCLERAVLDPYPLFTTLRERAAS</sequence>
<comment type="caution">
    <text evidence="2">The sequence shown here is derived from an EMBL/GenBank/DDBJ whole genome shotgun (WGS) entry which is preliminary data.</text>
</comment>
<dbReference type="RefSeq" id="WP_319969647.1">
    <property type="nucleotide sequence ID" value="NZ_JAXAVW010000028.1"/>
</dbReference>
<name>A0ABU4T8Z3_9PSEU</name>
<protein>
    <submittedName>
        <fullName evidence="2">DUF4435 domain-containing protein</fullName>
    </submittedName>
</protein>
<evidence type="ECO:0000313" key="2">
    <source>
        <dbReference type="EMBL" id="MDX8034633.1"/>
    </source>
</evidence>
<dbReference type="EMBL" id="JAXAVW010000028">
    <property type="protein sequence ID" value="MDX8034633.1"/>
    <property type="molecule type" value="Genomic_DNA"/>
</dbReference>
<evidence type="ECO:0000259" key="1">
    <source>
        <dbReference type="Pfam" id="PF14491"/>
    </source>
</evidence>
<keyword evidence="3" id="KW-1185">Reference proteome</keyword>
<evidence type="ECO:0000313" key="3">
    <source>
        <dbReference type="Proteomes" id="UP001285521"/>
    </source>
</evidence>
<organism evidence="2 3">
    <name type="scientific">Lentzea miocenica</name>
    <dbReference type="NCBI Taxonomy" id="3095431"/>
    <lineage>
        <taxon>Bacteria</taxon>
        <taxon>Bacillati</taxon>
        <taxon>Actinomycetota</taxon>
        <taxon>Actinomycetes</taxon>
        <taxon>Pseudonocardiales</taxon>
        <taxon>Pseudonocardiaceae</taxon>
        <taxon>Lentzea</taxon>
    </lineage>
</organism>
<dbReference type="Proteomes" id="UP001285521">
    <property type="component" value="Unassembled WGS sequence"/>
</dbReference>
<reference evidence="2 3" key="1">
    <citation type="submission" date="2023-11" db="EMBL/GenBank/DDBJ databases">
        <title>Lentzea sokolovensis, sp. nov., Lentzea kristufkii, sp. nov., and Lentzea miocenensis, sp. nov., rare actinobacteria from Sokolov Coal Basin, Miocene lacustrine sediment, Czech Republic.</title>
        <authorList>
            <person name="Lara A."/>
            <person name="Kotroba L."/>
            <person name="Nouioui I."/>
            <person name="Neumann-Schaal M."/>
            <person name="Mast Y."/>
            <person name="Chronakova A."/>
        </authorList>
    </citation>
    <scope>NUCLEOTIDE SEQUENCE [LARGE SCALE GENOMIC DNA]</scope>
    <source>
        <strain evidence="2 3">BCCO 10_0856</strain>
    </source>
</reference>
<proteinExistence type="predicted"/>
<feature type="domain" description="DUF4435" evidence="1">
    <location>
        <begin position="60"/>
        <end position="217"/>
    </location>
</feature>
<accession>A0ABU4T8Z3</accession>